<evidence type="ECO:0000313" key="2">
    <source>
        <dbReference type="Proteomes" id="UP000828941"/>
    </source>
</evidence>
<evidence type="ECO:0000313" key="1">
    <source>
        <dbReference type="EMBL" id="KAI4333618.1"/>
    </source>
</evidence>
<dbReference type="EMBL" id="CM039432">
    <property type="protein sequence ID" value="KAI4333618.1"/>
    <property type="molecule type" value="Genomic_DNA"/>
</dbReference>
<name>A0ACB9NC50_BAUVA</name>
<gene>
    <name evidence="1" type="ORF">L6164_018402</name>
</gene>
<protein>
    <submittedName>
        <fullName evidence="1">Uncharacterized protein</fullName>
    </submittedName>
</protein>
<proteinExistence type="predicted"/>
<reference evidence="1 2" key="1">
    <citation type="journal article" date="2022" name="DNA Res.">
        <title>Chromosomal-level genome assembly of the orchid tree Bauhinia variegata (Leguminosae; Cercidoideae) supports the allotetraploid origin hypothesis of Bauhinia.</title>
        <authorList>
            <person name="Zhong Y."/>
            <person name="Chen Y."/>
            <person name="Zheng D."/>
            <person name="Pang J."/>
            <person name="Liu Y."/>
            <person name="Luo S."/>
            <person name="Meng S."/>
            <person name="Qian L."/>
            <person name="Wei D."/>
            <person name="Dai S."/>
            <person name="Zhou R."/>
        </authorList>
    </citation>
    <scope>NUCLEOTIDE SEQUENCE [LARGE SCALE GENOMIC DNA]</scope>
    <source>
        <strain evidence="1">BV-YZ2020</strain>
    </source>
</reference>
<sequence>MDEQRSRTDASIARCKQNRALFVIVECHDYEEHSLDFSHRPREPPINPSARPPNGFIHSALAQTSVPTNTA</sequence>
<comment type="caution">
    <text evidence="1">The sequence shown here is derived from an EMBL/GenBank/DDBJ whole genome shotgun (WGS) entry which is preliminary data.</text>
</comment>
<dbReference type="Proteomes" id="UP000828941">
    <property type="component" value="Chromosome 7"/>
</dbReference>
<accession>A0ACB9NC50</accession>
<keyword evidence="2" id="KW-1185">Reference proteome</keyword>
<organism evidence="1 2">
    <name type="scientific">Bauhinia variegata</name>
    <name type="common">Purple orchid tree</name>
    <name type="synonym">Phanera variegata</name>
    <dbReference type="NCBI Taxonomy" id="167791"/>
    <lineage>
        <taxon>Eukaryota</taxon>
        <taxon>Viridiplantae</taxon>
        <taxon>Streptophyta</taxon>
        <taxon>Embryophyta</taxon>
        <taxon>Tracheophyta</taxon>
        <taxon>Spermatophyta</taxon>
        <taxon>Magnoliopsida</taxon>
        <taxon>eudicotyledons</taxon>
        <taxon>Gunneridae</taxon>
        <taxon>Pentapetalae</taxon>
        <taxon>rosids</taxon>
        <taxon>fabids</taxon>
        <taxon>Fabales</taxon>
        <taxon>Fabaceae</taxon>
        <taxon>Cercidoideae</taxon>
        <taxon>Cercideae</taxon>
        <taxon>Bauhiniinae</taxon>
        <taxon>Bauhinia</taxon>
    </lineage>
</organism>